<protein>
    <submittedName>
        <fullName evidence="2">Short chain dehydrogenation/reductase</fullName>
    </submittedName>
</protein>
<dbReference type="PANTHER" id="PTHR43975:SF2">
    <property type="entry name" value="EG:BACR7A4.14 PROTEIN-RELATED"/>
    <property type="match status" value="1"/>
</dbReference>
<dbReference type="FunFam" id="3.40.50.720:FF:000084">
    <property type="entry name" value="Short-chain dehydrogenase reductase"/>
    <property type="match status" value="1"/>
</dbReference>
<accession>A0A386QW84</accession>
<dbReference type="PRINTS" id="PR00081">
    <property type="entry name" value="GDHRDH"/>
</dbReference>
<dbReference type="PROSITE" id="PS00061">
    <property type="entry name" value="ADH_SHORT"/>
    <property type="match status" value="1"/>
</dbReference>
<evidence type="ECO:0000256" key="1">
    <source>
        <dbReference type="ARBA" id="ARBA00023002"/>
    </source>
</evidence>
<dbReference type="PRINTS" id="PR00080">
    <property type="entry name" value="SDRFAMILY"/>
</dbReference>
<name>A0A386QW84_TETCI</name>
<dbReference type="PANTHER" id="PTHR43975">
    <property type="entry name" value="ZGC:101858"/>
    <property type="match status" value="1"/>
</dbReference>
<reference evidence="2" key="1">
    <citation type="submission" date="2017-11" db="EMBL/GenBank/DDBJ databases">
        <title>Research on the relationship between short chain dehydrogenase and fenpropathrin resistance in Tetranychus cinnabarinus (Boisduval).</title>
        <authorList>
            <person name="Lu L.J."/>
        </authorList>
    </citation>
    <scope>NUCLEOTIDE SEQUENCE</scope>
</reference>
<dbReference type="EMBL" id="MG595714">
    <property type="protein sequence ID" value="AYE54259.1"/>
    <property type="molecule type" value="mRNA"/>
</dbReference>
<proteinExistence type="evidence at transcript level"/>
<dbReference type="InterPro" id="IPR036291">
    <property type="entry name" value="NAD(P)-bd_dom_sf"/>
</dbReference>
<evidence type="ECO:0000313" key="2">
    <source>
        <dbReference type="EMBL" id="AYE54259.1"/>
    </source>
</evidence>
<dbReference type="Pfam" id="PF13561">
    <property type="entry name" value="adh_short_C2"/>
    <property type="match status" value="1"/>
</dbReference>
<dbReference type="GO" id="GO:0016491">
    <property type="term" value="F:oxidoreductase activity"/>
    <property type="evidence" value="ECO:0007669"/>
    <property type="project" value="UniProtKB-KW"/>
</dbReference>
<dbReference type="AlphaFoldDB" id="A0A386QW84"/>
<dbReference type="Gene3D" id="3.40.50.720">
    <property type="entry name" value="NAD(P)-binding Rossmann-like Domain"/>
    <property type="match status" value="1"/>
</dbReference>
<dbReference type="InterPro" id="IPR002347">
    <property type="entry name" value="SDR_fam"/>
</dbReference>
<organism evidence="2">
    <name type="scientific">Tetranychus cinnabarinus</name>
    <name type="common">Carmine spider mite</name>
    <name type="synonym">Acarus cinnabarinus</name>
    <dbReference type="NCBI Taxonomy" id="93129"/>
    <lineage>
        <taxon>Eukaryota</taxon>
        <taxon>Metazoa</taxon>
        <taxon>Ecdysozoa</taxon>
        <taxon>Arthropoda</taxon>
        <taxon>Chelicerata</taxon>
        <taxon>Arachnida</taxon>
        <taxon>Acari</taxon>
        <taxon>Acariformes</taxon>
        <taxon>Trombidiformes</taxon>
        <taxon>Prostigmata</taxon>
        <taxon>Eleutherengona</taxon>
        <taxon>Raphignathae</taxon>
        <taxon>Tetranychoidea</taxon>
        <taxon>Tetranychidae</taxon>
        <taxon>Tetranychus</taxon>
    </lineage>
</organism>
<sequence>MMAIKQRNHSTFHIYCLTFTLHFYNNTMIDLDNKVALITGSSDGIGKTTAILFSSLGAKVAIVGRDQSKLDKVAAECEAKSPHGYRPVFIRADFLHDEDIKRTFEETINGYCRLDILVNNVGVVNLKSFDDPEAIADYDRVMQTNIRTAVILTHLAKPYLLESKGTIVNISSVDSFKQNDREWSYCMSKAAVNAFTQSIAGLLAPHVRVNAIAPGPVKTGIFKATGDPEQQWEEKARLMPLGRIAEPIEIAQLIALLASDSSKNMTGSIVASDSGYLLTDPYSSGRVA</sequence>
<dbReference type="SMR" id="A0A386QW84"/>
<dbReference type="SUPFAM" id="SSF51735">
    <property type="entry name" value="NAD(P)-binding Rossmann-fold domains"/>
    <property type="match status" value="1"/>
</dbReference>
<dbReference type="InterPro" id="IPR020904">
    <property type="entry name" value="Sc_DH/Rdtase_CS"/>
</dbReference>
<keyword evidence="1" id="KW-0560">Oxidoreductase</keyword>